<dbReference type="GO" id="GO:0016881">
    <property type="term" value="F:acid-amino acid ligase activity"/>
    <property type="evidence" value="ECO:0007669"/>
    <property type="project" value="TreeGrafter"/>
</dbReference>
<protein>
    <submittedName>
        <fullName evidence="3">Uncharacterized protein</fullName>
    </submittedName>
</protein>
<dbReference type="PANTHER" id="PTHR31901:SF9">
    <property type="entry name" value="GH3 DOMAIN-CONTAINING PROTEIN"/>
    <property type="match status" value="1"/>
</dbReference>
<dbReference type="Pfam" id="PF03321">
    <property type="entry name" value="GH3"/>
    <property type="match status" value="1"/>
</dbReference>
<dbReference type="AlphaFoldDB" id="A0AAD9MXV5"/>
<dbReference type="Proteomes" id="UP001208570">
    <property type="component" value="Unassembled WGS sequence"/>
</dbReference>
<evidence type="ECO:0000313" key="4">
    <source>
        <dbReference type="Proteomes" id="UP001208570"/>
    </source>
</evidence>
<reference evidence="3" key="1">
    <citation type="journal article" date="2023" name="Mol. Biol. Evol.">
        <title>Third-Generation Sequencing Reveals the Adaptive Role of the Epigenome in Three Deep-Sea Polychaetes.</title>
        <authorList>
            <person name="Perez M."/>
            <person name="Aroh O."/>
            <person name="Sun Y."/>
            <person name="Lan Y."/>
            <person name="Juniper S.K."/>
            <person name="Young C.R."/>
            <person name="Angers B."/>
            <person name="Qian P.Y."/>
        </authorList>
    </citation>
    <scope>NUCLEOTIDE SEQUENCE</scope>
    <source>
        <strain evidence="3">P08H-3</strain>
    </source>
</reference>
<gene>
    <name evidence="3" type="ORF">LSH36_510g03049</name>
</gene>
<keyword evidence="4" id="KW-1185">Reference proteome</keyword>
<proteinExistence type="predicted"/>
<dbReference type="PANTHER" id="PTHR31901">
    <property type="entry name" value="GH3 DOMAIN-CONTAINING PROTEIN"/>
    <property type="match status" value="1"/>
</dbReference>
<feature type="non-terminal residue" evidence="3">
    <location>
        <position position="1"/>
    </location>
</feature>
<comment type="caution">
    <text evidence="3">The sequence shown here is derived from an EMBL/GenBank/DDBJ whole genome shotgun (WGS) entry which is preliminary data.</text>
</comment>
<dbReference type="Pfam" id="PF23571">
    <property type="entry name" value="GH3_M"/>
    <property type="match status" value="1"/>
</dbReference>
<sequence length="596" mass="69331">MKKRLAVLVSATASRITWHMTQLNPADSHTWCTVIVQYLVFTLMSYNGERIYRNFLEKCKNVRQTQAKVLMDILSTNQSTMYGIKYRFSSITSPNDFFAFHPLTKYNHYLPHINDIVQGKHNILTKDKVVYLATSSGTTGASKIIPVTQRMKGPTARYVGSLMYYMMKKKGQLDLGRVFVLSYKSIVTKVLCGLKKGPITAHMFRYLPFAISPEEAFEIANEQEAIHVHAVFALQECEICHIEALMSTLVYSFWRYIERNWESVCDNIEMASLPKDIHADRDILVSLKAKLRPNKARAEFLRQEFAKGFNGIAKRVWPNIRFVRMLATGSFAHYGKLLAQLYMTGVKQLSLVHVASEGFIGFNISEGVEDFTYTMMIEYAFQEYIPLESAYEDQPTTVMAEQVHLNQLYEVVLTTSAGLYRYRTGDIVRIVGFCYQCPVYEFQYRLGQLLNLNWEKFPESVFYDSVLETVRDLDNIILVDYTATEDIHLDGLREKEVYKITDLKHYVLFIELESQNVDFTLSEDDKFKFDESLRHNFELYNRMRTNASIGLMEVIEVRRGTFHRLKEQIIEHTQSQQYKLPRVLRNKLHLKYLLSQ</sequence>
<dbReference type="InterPro" id="IPR055378">
    <property type="entry name" value="GH3_C"/>
</dbReference>
<evidence type="ECO:0000259" key="1">
    <source>
        <dbReference type="Pfam" id="PF23571"/>
    </source>
</evidence>
<organism evidence="3 4">
    <name type="scientific">Paralvinella palmiformis</name>
    <dbReference type="NCBI Taxonomy" id="53620"/>
    <lineage>
        <taxon>Eukaryota</taxon>
        <taxon>Metazoa</taxon>
        <taxon>Spiralia</taxon>
        <taxon>Lophotrochozoa</taxon>
        <taxon>Annelida</taxon>
        <taxon>Polychaeta</taxon>
        <taxon>Sedentaria</taxon>
        <taxon>Canalipalpata</taxon>
        <taxon>Terebellida</taxon>
        <taxon>Terebelliformia</taxon>
        <taxon>Alvinellidae</taxon>
        <taxon>Paralvinella</taxon>
    </lineage>
</organism>
<dbReference type="InterPro" id="IPR055377">
    <property type="entry name" value="GH3_M"/>
</dbReference>
<dbReference type="Pfam" id="PF23572">
    <property type="entry name" value="GH3_C"/>
    <property type="match status" value="1"/>
</dbReference>
<name>A0AAD9MXV5_9ANNE</name>
<evidence type="ECO:0000313" key="3">
    <source>
        <dbReference type="EMBL" id="KAK2148208.1"/>
    </source>
</evidence>
<evidence type="ECO:0000259" key="2">
    <source>
        <dbReference type="Pfam" id="PF23572"/>
    </source>
</evidence>
<dbReference type="InterPro" id="IPR004993">
    <property type="entry name" value="GH3"/>
</dbReference>
<feature type="domain" description="GH3 C-terminal" evidence="2">
    <location>
        <begin position="468"/>
        <end position="586"/>
    </location>
</feature>
<dbReference type="EMBL" id="JAODUP010000510">
    <property type="protein sequence ID" value="KAK2148208.1"/>
    <property type="molecule type" value="Genomic_DNA"/>
</dbReference>
<feature type="domain" description="GH3 middle" evidence="1">
    <location>
        <begin position="373"/>
        <end position="445"/>
    </location>
</feature>
<dbReference type="GO" id="GO:0005737">
    <property type="term" value="C:cytoplasm"/>
    <property type="evidence" value="ECO:0007669"/>
    <property type="project" value="TreeGrafter"/>
</dbReference>
<accession>A0AAD9MXV5</accession>